<feature type="transmembrane region" description="Helical" evidence="1">
    <location>
        <begin position="122"/>
        <end position="142"/>
    </location>
</feature>
<name>A0A6J6CG08_9ZZZZ</name>
<keyword evidence="1" id="KW-0812">Transmembrane</keyword>
<evidence type="ECO:0000313" key="2">
    <source>
        <dbReference type="EMBL" id="CAB4550510.1"/>
    </source>
</evidence>
<sequence>MRALVYRKLTALGYSIGKNLKLRGLEAIGLKNQHGDALILVSSVFYGPSWAQIYKSLESQVPPPTLLSLGKTPSVIIQDTEKAQEILASLYVNASSSRRKQVHLDGVGFVELDSRAKPDPKILVLPLVSIVCVVALGLFWGGDRKTSEKLTTTLTSDECIVDANSSEFDAWLSDSLGTLTELSLGQEIQKSTPKGQLQIVVDGLIGSAAKVSGTAVCTDGRQREINHRIDISGTGAVLELGQ</sequence>
<proteinExistence type="predicted"/>
<keyword evidence="1" id="KW-1133">Transmembrane helix</keyword>
<organism evidence="2">
    <name type="scientific">freshwater metagenome</name>
    <dbReference type="NCBI Taxonomy" id="449393"/>
    <lineage>
        <taxon>unclassified sequences</taxon>
        <taxon>metagenomes</taxon>
        <taxon>ecological metagenomes</taxon>
    </lineage>
</organism>
<gene>
    <name evidence="2" type="ORF">UFOPK1581_00135</name>
</gene>
<reference evidence="2" key="1">
    <citation type="submission" date="2020-05" db="EMBL/GenBank/DDBJ databases">
        <authorList>
            <person name="Chiriac C."/>
            <person name="Salcher M."/>
            <person name="Ghai R."/>
            <person name="Kavagutti S V."/>
        </authorList>
    </citation>
    <scope>NUCLEOTIDE SEQUENCE</scope>
</reference>
<evidence type="ECO:0000256" key="1">
    <source>
        <dbReference type="SAM" id="Phobius"/>
    </source>
</evidence>
<protein>
    <submittedName>
        <fullName evidence="2">Unannotated protein</fullName>
    </submittedName>
</protein>
<dbReference type="AlphaFoldDB" id="A0A6J6CG08"/>
<accession>A0A6J6CG08</accession>
<keyword evidence="1" id="KW-0472">Membrane</keyword>
<dbReference type="EMBL" id="CAEZTB010000011">
    <property type="protein sequence ID" value="CAB4550510.1"/>
    <property type="molecule type" value="Genomic_DNA"/>
</dbReference>